<dbReference type="InterPro" id="IPR025420">
    <property type="entry name" value="DUF4143"/>
</dbReference>
<sequence>MNTSKILEILSAYNPFWISGTIDAGIPRSLLSACLEQVYSKEVLVLKGIRRSGKSTLLNQVILELLKMGIPSVAILRINMEEPLFASEYSLSLLEDIYRTYRERVYPEGKCWIFLDEIQQVAGWESWVRGRQDTEDIKFFVTGSSASILSREIGTKLTGRNVAFEVFPLSFVEYLRFHGISVDSELDYISKKTIIRKLFGEFLIYGGFPEVTLKKTENEKKILLKSYFDDILYRDIVSRYEIRDVATLRNLAVSLLTQVARPTSISKLKKNFSISQDKTEHYISAILECYLLFQITGFSYSLKQSIRSGFKPYAIDNGLRNRVAFSFSEDSGWQVENVVACFLKQQYEEVFFSKNGTEIDFIVKEGLNISHRIQVWYDDMSVQDIPSRELTGLKIPLEGHENAKSILLTNDYEDVIESNDITIYCKPVVKFLLSL</sequence>
<dbReference type="Pfam" id="PF13635">
    <property type="entry name" value="DUF4143"/>
    <property type="match status" value="1"/>
</dbReference>
<dbReference type="AlphaFoldDB" id="A0A2V2NKY3"/>
<name>A0A2V2NKY3_9EURY</name>
<dbReference type="OrthoDB" id="371918at2157"/>
<gene>
    <name evidence="3" type="ORF">DLD82_02230</name>
</gene>
<dbReference type="GeneID" id="97611523"/>
<comment type="caution">
    <text evidence="3">The sequence shown here is derived from an EMBL/GenBank/DDBJ whole genome shotgun (WGS) entry which is preliminary data.</text>
</comment>
<dbReference type="Proteomes" id="UP000245934">
    <property type="component" value="Unassembled WGS sequence"/>
</dbReference>
<proteinExistence type="predicted"/>
<feature type="domain" description="AAA" evidence="1">
    <location>
        <begin position="41"/>
        <end position="175"/>
    </location>
</feature>
<dbReference type="Pfam" id="PF13173">
    <property type="entry name" value="AAA_14"/>
    <property type="match status" value="1"/>
</dbReference>
<dbReference type="InterPro" id="IPR027417">
    <property type="entry name" value="P-loop_NTPase"/>
</dbReference>
<dbReference type="InterPro" id="IPR041682">
    <property type="entry name" value="AAA_14"/>
</dbReference>
<keyword evidence="4" id="KW-1185">Reference proteome</keyword>
<organism evidence="3 4">
    <name type="scientific">Methanospirillum stamsii</name>
    <dbReference type="NCBI Taxonomy" id="1277351"/>
    <lineage>
        <taxon>Archaea</taxon>
        <taxon>Methanobacteriati</taxon>
        <taxon>Methanobacteriota</taxon>
        <taxon>Stenosarchaea group</taxon>
        <taxon>Methanomicrobia</taxon>
        <taxon>Methanomicrobiales</taxon>
        <taxon>Methanospirillaceae</taxon>
        <taxon>Methanospirillum</taxon>
    </lineage>
</organism>
<evidence type="ECO:0000259" key="1">
    <source>
        <dbReference type="Pfam" id="PF13173"/>
    </source>
</evidence>
<feature type="domain" description="DUF4143" evidence="2">
    <location>
        <begin position="234"/>
        <end position="366"/>
    </location>
</feature>
<dbReference type="PANTHER" id="PTHR33295:SF18">
    <property type="entry name" value="AAA+ ATPASE DOMAIN-CONTAINING PROTEIN"/>
    <property type="match status" value="1"/>
</dbReference>
<dbReference type="SUPFAM" id="SSF52540">
    <property type="entry name" value="P-loop containing nucleoside triphosphate hydrolases"/>
    <property type="match status" value="1"/>
</dbReference>
<evidence type="ECO:0000259" key="2">
    <source>
        <dbReference type="Pfam" id="PF13635"/>
    </source>
</evidence>
<dbReference type="PANTHER" id="PTHR33295">
    <property type="entry name" value="ATPASE"/>
    <property type="match status" value="1"/>
</dbReference>
<dbReference type="EMBL" id="QGMZ01000006">
    <property type="protein sequence ID" value="PWR75993.1"/>
    <property type="molecule type" value="Genomic_DNA"/>
</dbReference>
<reference evidence="3 4" key="1">
    <citation type="submission" date="2018-05" db="EMBL/GenBank/DDBJ databases">
        <title>Draft genome of Methanospirillum stamsii Pt1.</title>
        <authorList>
            <person name="Dueholm M.S."/>
            <person name="Nielsen P.H."/>
            <person name="Bakmann L.F."/>
            <person name="Otzen D.E."/>
        </authorList>
    </citation>
    <scope>NUCLEOTIDE SEQUENCE [LARGE SCALE GENOMIC DNA]</scope>
    <source>
        <strain evidence="3 4">Pt1</strain>
    </source>
</reference>
<evidence type="ECO:0000313" key="4">
    <source>
        <dbReference type="Proteomes" id="UP000245934"/>
    </source>
</evidence>
<dbReference type="RefSeq" id="WP_109939571.1">
    <property type="nucleotide sequence ID" value="NZ_CP176366.1"/>
</dbReference>
<protein>
    <submittedName>
        <fullName evidence="3">ATPase</fullName>
    </submittedName>
</protein>
<accession>A0A2V2NKY3</accession>
<evidence type="ECO:0000313" key="3">
    <source>
        <dbReference type="EMBL" id="PWR75993.1"/>
    </source>
</evidence>